<reference evidence="5" key="1">
    <citation type="journal article" date="2015" name="Proc. Natl. Acad. Sci. U.S.A.">
        <title>Genome sequence of the Asian Tiger mosquito, Aedes albopictus, reveals insights into its biology, genetics, and evolution.</title>
        <authorList>
            <person name="Chen X.G."/>
            <person name="Jiang X."/>
            <person name="Gu J."/>
            <person name="Xu M."/>
            <person name="Wu Y."/>
            <person name="Deng Y."/>
            <person name="Zhang C."/>
            <person name="Bonizzoni M."/>
            <person name="Dermauw W."/>
            <person name="Vontas J."/>
            <person name="Armbruster P."/>
            <person name="Huang X."/>
            <person name="Yang Y."/>
            <person name="Zhang H."/>
            <person name="He W."/>
            <person name="Peng H."/>
            <person name="Liu Y."/>
            <person name="Wu K."/>
            <person name="Chen J."/>
            <person name="Lirakis M."/>
            <person name="Topalis P."/>
            <person name="Van Leeuwen T."/>
            <person name="Hall A.B."/>
            <person name="Jiang X."/>
            <person name="Thorpe C."/>
            <person name="Mueller R.L."/>
            <person name="Sun C."/>
            <person name="Waterhouse R.M."/>
            <person name="Yan G."/>
            <person name="Tu Z.J."/>
            <person name="Fang X."/>
            <person name="James A.A."/>
        </authorList>
    </citation>
    <scope>NUCLEOTIDE SEQUENCE [LARGE SCALE GENOMIC DNA]</scope>
    <source>
        <strain evidence="5">Foshan</strain>
    </source>
</reference>
<dbReference type="Gene3D" id="3.40.50.300">
    <property type="entry name" value="P-loop containing nucleotide triphosphate hydrolases"/>
    <property type="match status" value="1"/>
</dbReference>
<dbReference type="InterPro" id="IPR027417">
    <property type="entry name" value="P-loop_NTPase"/>
</dbReference>
<evidence type="ECO:0000259" key="3">
    <source>
        <dbReference type="Pfam" id="PF00685"/>
    </source>
</evidence>
<proteinExistence type="inferred from homology"/>
<organism evidence="4 5">
    <name type="scientific">Aedes albopictus</name>
    <name type="common">Asian tiger mosquito</name>
    <name type="synonym">Stegomyia albopicta</name>
    <dbReference type="NCBI Taxonomy" id="7160"/>
    <lineage>
        <taxon>Eukaryota</taxon>
        <taxon>Metazoa</taxon>
        <taxon>Ecdysozoa</taxon>
        <taxon>Arthropoda</taxon>
        <taxon>Hexapoda</taxon>
        <taxon>Insecta</taxon>
        <taxon>Pterygota</taxon>
        <taxon>Neoptera</taxon>
        <taxon>Endopterygota</taxon>
        <taxon>Diptera</taxon>
        <taxon>Nematocera</taxon>
        <taxon>Culicoidea</taxon>
        <taxon>Culicidae</taxon>
        <taxon>Culicinae</taxon>
        <taxon>Aedini</taxon>
        <taxon>Aedes</taxon>
        <taxon>Stegomyia</taxon>
    </lineage>
</organism>
<keyword evidence="5" id="KW-1185">Reference proteome</keyword>
<dbReference type="RefSeq" id="XP_019553189.3">
    <property type="nucleotide sequence ID" value="XM_019697644.3"/>
</dbReference>
<reference evidence="4" key="2">
    <citation type="submission" date="2025-05" db="UniProtKB">
        <authorList>
            <consortium name="EnsemblMetazoa"/>
        </authorList>
    </citation>
    <scope>IDENTIFICATION</scope>
    <source>
        <strain evidence="4">Foshan</strain>
    </source>
</reference>
<keyword evidence="2" id="KW-0808">Transferase</keyword>
<sequence>MAFEFSEAENPVYKETYAGFKQQDCILVKLKDCGKVPITIPNWDPEPCYLNSRYQALAQQIKDFEVRSDDIWLVTYPKSGTTWCQEMIWLICHNLDYETATSHKLGERWCYLEFGSKTDVPEPFKTITSAPSPRFIKSHLPVSLLPDQIWTVRPKLVYVRRNPKSVAVSYFHHTVSMHGYSGTKEQFVRAFMKDQVLNSPYHEHVIEFHHLDYPNNLLHLCFEDMKKDLKSTLHRVCEFFGKSFSDEQLNKLAHHLSFDSLKDNTAVNFAGFTEKVLQQSHRTEKLADPNYKFMRRGESDGWKKELDQELAHELDEWTNRKAVNPEDRKLFP</sequence>
<accession>A0ABM1XTR8</accession>
<feature type="domain" description="Sulfotransferase" evidence="3">
    <location>
        <begin position="69"/>
        <end position="321"/>
    </location>
</feature>
<protein>
    <recommendedName>
        <fullName evidence="3">Sulfotransferase domain-containing protein</fullName>
    </recommendedName>
</protein>
<dbReference type="GeneID" id="109422766"/>
<dbReference type="PANTHER" id="PTHR11783">
    <property type="entry name" value="SULFOTRANSFERASE SULT"/>
    <property type="match status" value="1"/>
</dbReference>
<name>A0ABM1XTR8_AEDAL</name>
<evidence type="ECO:0000313" key="5">
    <source>
        <dbReference type="Proteomes" id="UP000069940"/>
    </source>
</evidence>
<comment type="similarity">
    <text evidence="1">Belongs to the sulfotransferase 1 family.</text>
</comment>
<dbReference type="SUPFAM" id="SSF52540">
    <property type="entry name" value="P-loop containing nucleoside triphosphate hydrolases"/>
    <property type="match status" value="1"/>
</dbReference>
<dbReference type="InterPro" id="IPR000863">
    <property type="entry name" value="Sulfotransferase_dom"/>
</dbReference>
<dbReference type="Proteomes" id="UP000069940">
    <property type="component" value="Unassembled WGS sequence"/>
</dbReference>
<evidence type="ECO:0000256" key="2">
    <source>
        <dbReference type="ARBA" id="ARBA00022679"/>
    </source>
</evidence>
<evidence type="ECO:0000256" key="1">
    <source>
        <dbReference type="ARBA" id="ARBA00005771"/>
    </source>
</evidence>
<dbReference type="Pfam" id="PF00685">
    <property type="entry name" value="Sulfotransfer_1"/>
    <property type="match status" value="1"/>
</dbReference>
<evidence type="ECO:0000313" key="4">
    <source>
        <dbReference type="EnsemblMetazoa" id="AALFPA23_002776.P2786"/>
    </source>
</evidence>
<dbReference type="EnsemblMetazoa" id="AALFPA23_002776.R2786">
    <property type="protein sequence ID" value="AALFPA23_002776.P2786"/>
    <property type="gene ID" value="AALFPA23_002776"/>
</dbReference>